<keyword evidence="7" id="KW-0067">ATP-binding</keyword>
<keyword evidence="12" id="KW-0206">Cytoskeleton</keyword>
<evidence type="ECO:0000256" key="12">
    <source>
        <dbReference type="ARBA" id="ARBA00023212"/>
    </source>
</evidence>
<dbReference type="GO" id="GO:0007018">
    <property type="term" value="P:microtubule-based movement"/>
    <property type="evidence" value="ECO:0007669"/>
    <property type="project" value="InterPro"/>
</dbReference>
<dbReference type="GO" id="GO:0005874">
    <property type="term" value="C:microtubule"/>
    <property type="evidence" value="ECO:0007669"/>
    <property type="project" value="UniProtKB-KW"/>
</dbReference>
<keyword evidence="5" id="KW-0677">Repeat</keyword>
<dbReference type="GO" id="GO:0045505">
    <property type="term" value="F:dynein intermediate chain binding"/>
    <property type="evidence" value="ECO:0007669"/>
    <property type="project" value="InterPro"/>
</dbReference>
<evidence type="ECO:0000313" key="16">
    <source>
        <dbReference type="EMBL" id="GFR00431.1"/>
    </source>
</evidence>
<dbReference type="Gene3D" id="1.20.58.1120">
    <property type="match status" value="1"/>
</dbReference>
<dbReference type="Proteomes" id="UP000887116">
    <property type="component" value="Unassembled WGS sequence"/>
</dbReference>
<evidence type="ECO:0000259" key="14">
    <source>
        <dbReference type="Pfam" id="PF08393"/>
    </source>
</evidence>
<dbReference type="InterPro" id="IPR026983">
    <property type="entry name" value="DHC"/>
</dbReference>
<dbReference type="EMBL" id="BMAO01003449">
    <property type="protein sequence ID" value="GFQ87879.1"/>
    <property type="molecule type" value="Genomic_DNA"/>
</dbReference>
<dbReference type="Pfam" id="PF08393">
    <property type="entry name" value="DHC_N2"/>
    <property type="match status" value="1"/>
</dbReference>
<dbReference type="OrthoDB" id="6432289at2759"/>
<keyword evidence="9" id="KW-0175">Coiled coil</keyword>
<evidence type="ECO:0000256" key="6">
    <source>
        <dbReference type="ARBA" id="ARBA00022741"/>
    </source>
</evidence>
<protein>
    <submittedName>
        <fullName evidence="15">Dynein beta chain, ciliary</fullName>
    </submittedName>
</protein>
<evidence type="ECO:0000256" key="10">
    <source>
        <dbReference type="ARBA" id="ARBA00023069"/>
    </source>
</evidence>
<keyword evidence="3" id="KW-0963">Cytoplasm</keyword>
<dbReference type="Gene3D" id="1.20.140.100">
    <property type="entry name" value="Dynein heavy chain, N-terminal domain 2"/>
    <property type="match status" value="1"/>
</dbReference>
<evidence type="ECO:0000256" key="11">
    <source>
        <dbReference type="ARBA" id="ARBA00023175"/>
    </source>
</evidence>
<accession>A0A8X6HJM6</accession>
<keyword evidence="4" id="KW-0493">Microtubule</keyword>
<dbReference type="PANTHER" id="PTHR45703:SF8">
    <property type="entry name" value="DYNEINS HEAVY CHAIN"/>
    <property type="match status" value="1"/>
</dbReference>
<dbReference type="FunFam" id="1.20.58.1120:FF:000001">
    <property type="entry name" value="dynein heavy chain 2, axonemal"/>
    <property type="match status" value="1"/>
</dbReference>
<evidence type="ECO:0000256" key="2">
    <source>
        <dbReference type="ARBA" id="ARBA00008887"/>
    </source>
</evidence>
<keyword evidence="11" id="KW-0505">Motor protein</keyword>
<comment type="similarity">
    <text evidence="2">Belongs to the dynein heavy chain family.</text>
</comment>
<dbReference type="Gene3D" id="3.20.180.20">
    <property type="entry name" value="Dynein heavy chain, N-terminal domain 2"/>
    <property type="match status" value="1"/>
</dbReference>
<evidence type="ECO:0000313" key="15">
    <source>
        <dbReference type="EMBL" id="GFQ87879.1"/>
    </source>
</evidence>
<keyword evidence="8" id="KW-0243">Dynein</keyword>
<evidence type="ECO:0000256" key="8">
    <source>
        <dbReference type="ARBA" id="ARBA00023017"/>
    </source>
</evidence>
<feature type="domain" description="Dynein heavy chain linker" evidence="14">
    <location>
        <begin position="2"/>
        <end position="212"/>
    </location>
</feature>
<dbReference type="GO" id="GO:0051959">
    <property type="term" value="F:dynein light intermediate chain binding"/>
    <property type="evidence" value="ECO:0007669"/>
    <property type="project" value="InterPro"/>
</dbReference>
<evidence type="ECO:0000313" key="17">
    <source>
        <dbReference type="Proteomes" id="UP000887116"/>
    </source>
</evidence>
<dbReference type="GO" id="GO:0005524">
    <property type="term" value="F:ATP binding"/>
    <property type="evidence" value="ECO:0007669"/>
    <property type="project" value="UniProtKB-KW"/>
</dbReference>
<dbReference type="GO" id="GO:0005930">
    <property type="term" value="C:axoneme"/>
    <property type="evidence" value="ECO:0007669"/>
    <property type="project" value="UniProtKB-SubCell"/>
</dbReference>
<dbReference type="AlphaFoldDB" id="A0A8X6HJM6"/>
<organism evidence="15 17">
    <name type="scientific">Trichonephila clavata</name>
    <name type="common">Joro spider</name>
    <name type="synonym">Nephila clavata</name>
    <dbReference type="NCBI Taxonomy" id="2740835"/>
    <lineage>
        <taxon>Eukaryota</taxon>
        <taxon>Metazoa</taxon>
        <taxon>Ecdysozoa</taxon>
        <taxon>Arthropoda</taxon>
        <taxon>Chelicerata</taxon>
        <taxon>Arachnida</taxon>
        <taxon>Araneae</taxon>
        <taxon>Araneomorphae</taxon>
        <taxon>Entelegynae</taxon>
        <taxon>Araneoidea</taxon>
        <taxon>Nephilidae</taxon>
        <taxon>Trichonephila</taxon>
    </lineage>
</organism>
<gene>
    <name evidence="15" type="ORF">TNCT_396131</name>
    <name evidence="16" type="ORF">TNCT_703871</name>
</gene>
<comment type="caution">
    <text evidence="15">The sequence shown here is derived from an EMBL/GenBank/DDBJ whole genome shotgun (WGS) entry which is preliminary data.</text>
</comment>
<dbReference type="EMBL" id="BMAO01005293">
    <property type="protein sequence ID" value="GFR00431.1"/>
    <property type="molecule type" value="Genomic_DNA"/>
</dbReference>
<evidence type="ECO:0000256" key="4">
    <source>
        <dbReference type="ARBA" id="ARBA00022701"/>
    </source>
</evidence>
<proteinExistence type="inferred from homology"/>
<evidence type="ECO:0000256" key="7">
    <source>
        <dbReference type="ARBA" id="ARBA00022840"/>
    </source>
</evidence>
<keyword evidence="10" id="KW-0969">Cilium</keyword>
<dbReference type="GO" id="GO:0030286">
    <property type="term" value="C:dynein complex"/>
    <property type="evidence" value="ECO:0007669"/>
    <property type="project" value="UniProtKB-KW"/>
</dbReference>
<comment type="subcellular location">
    <subcellularLocation>
        <location evidence="1">Cytoplasm</location>
        <location evidence="1">Cytoskeleton</location>
        <location evidence="1">Cilium axoneme</location>
    </subcellularLocation>
</comment>
<keyword evidence="13" id="KW-0966">Cell projection</keyword>
<reference evidence="15" key="1">
    <citation type="submission" date="2020-07" db="EMBL/GenBank/DDBJ databases">
        <title>Multicomponent nature underlies the extraordinary mechanical properties of spider dragline silk.</title>
        <authorList>
            <person name="Kono N."/>
            <person name="Nakamura H."/>
            <person name="Mori M."/>
            <person name="Yoshida Y."/>
            <person name="Ohtoshi R."/>
            <person name="Malay A.D."/>
            <person name="Moran D.A.P."/>
            <person name="Tomita M."/>
            <person name="Numata K."/>
            <person name="Arakawa K."/>
        </authorList>
    </citation>
    <scope>NUCLEOTIDE SEQUENCE</scope>
</reference>
<evidence type="ECO:0000256" key="1">
    <source>
        <dbReference type="ARBA" id="ARBA00004430"/>
    </source>
</evidence>
<dbReference type="FunFam" id="1.20.140.100:FF:000001">
    <property type="entry name" value="dynein heavy chain 17, axonemal"/>
    <property type="match status" value="1"/>
</dbReference>
<sequence length="363" mass="41620">MSSKHVAHFLDCITDWVRKLSRVESVIGAWVDVQRAWSQMESIFMGSEDIKEQLPEDCDRFMSIDASFKSLVQVLSAESETVVSVSDRPEVHEDLTRLQTELALCEKALASYLETKRRLFPRFYFVSSADLLDILSNGTRPTTIIRHLPKLFDSVAQLIFESDTHDTAMSVISRDGEVLKLKESCSCTGAVETWLDRLLTVVRHTLKEDLSSALGSYEDGNRESWIFENIAQVALTGTQIWWTAEVSAALQRVRQGHETALKQYNKKQMQQLHHLIGLLLTDLSRESRQKVMTICTMDVHARDVVSRLVSLRVEAESDFAWQSQLRHRWEEDCSVYICDARFDYCHEYLGNTPRLVVTPLTDR</sequence>
<dbReference type="InterPro" id="IPR013602">
    <property type="entry name" value="Dynein_heavy_linker"/>
</dbReference>
<evidence type="ECO:0000256" key="5">
    <source>
        <dbReference type="ARBA" id="ARBA00022737"/>
    </source>
</evidence>
<keyword evidence="17" id="KW-1185">Reference proteome</keyword>
<dbReference type="InterPro" id="IPR042222">
    <property type="entry name" value="Dynein_2_N"/>
</dbReference>
<evidence type="ECO:0000256" key="13">
    <source>
        <dbReference type="ARBA" id="ARBA00023273"/>
    </source>
</evidence>
<name>A0A8X6HJM6_TRICU</name>
<evidence type="ECO:0000256" key="3">
    <source>
        <dbReference type="ARBA" id="ARBA00022490"/>
    </source>
</evidence>
<dbReference type="FunFam" id="3.20.180.20:FF:000001">
    <property type="entry name" value="Dynein axonemal heavy chain 5"/>
    <property type="match status" value="1"/>
</dbReference>
<dbReference type="PANTHER" id="PTHR45703">
    <property type="entry name" value="DYNEIN HEAVY CHAIN"/>
    <property type="match status" value="1"/>
</dbReference>
<keyword evidence="6" id="KW-0547">Nucleotide-binding</keyword>
<dbReference type="InterPro" id="IPR042228">
    <property type="entry name" value="Dynein_linker_3"/>
</dbReference>
<evidence type="ECO:0000256" key="9">
    <source>
        <dbReference type="ARBA" id="ARBA00023054"/>
    </source>
</evidence>